<dbReference type="CDD" id="cd01061">
    <property type="entry name" value="RNase_T2_euk"/>
    <property type="match status" value="1"/>
</dbReference>
<gene>
    <name evidence="5" type="ORF">K7432_004067</name>
</gene>
<dbReference type="PANTHER" id="PTHR11240">
    <property type="entry name" value="RIBONUCLEASE T2"/>
    <property type="match status" value="1"/>
</dbReference>
<protein>
    <recommendedName>
        <fullName evidence="2">ribonuclease T2</fullName>
        <ecNumber evidence="2">4.6.1.19</ecNumber>
    </recommendedName>
</protein>
<dbReference type="InterPro" id="IPR018188">
    <property type="entry name" value="RNase_T2_His_AS_1"/>
</dbReference>
<sequence length="262" mass="28539">MCRSLTSTIPQYLLHLPLDMKFSAFLTFGAFASSAAVLAQDSCPIDSISCAIPDADSCCVPSYGVIVLTQQWIPGYGPKDAFTLHGLWPNTCSGGQGPANGCDTSRAYTNVGTILQSANSSLYSQMNTYWPSYNGDNSVFWEHEWGKHGTCVSTLSPKCYGSDYQKYEDMTDYFQSVLSLRSKYNIYGALASAGIVPGGTYTQTSMANAIKSALGITPYFKCKSGTINEIWAYFHVKGRDTYVPDSFKGSHSCSSSIKYPLK</sequence>
<evidence type="ECO:0000256" key="1">
    <source>
        <dbReference type="ARBA" id="ARBA00007469"/>
    </source>
</evidence>
<organism evidence="5 6">
    <name type="scientific">Basidiobolus ranarum</name>
    <dbReference type="NCBI Taxonomy" id="34480"/>
    <lineage>
        <taxon>Eukaryota</taxon>
        <taxon>Fungi</taxon>
        <taxon>Fungi incertae sedis</taxon>
        <taxon>Zoopagomycota</taxon>
        <taxon>Entomophthoromycotina</taxon>
        <taxon>Basidiobolomycetes</taxon>
        <taxon>Basidiobolales</taxon>
        <taxon>Basidiobolaceae</taxon>
        <taxon>Basidiobolus</taxon>
    </lineage>
</organism>
<proteinExistence type="inferred from homology"/>
<dbReference type="PROSITE" id="PS00530">
    <property type="entry name" value="RNASE_T2_1"/>
    <property type="match status" value="1"/>
</dbReference>
<dbReference type="Gene3D" id="3.90.730.10">
    <property type="entry name" value="Ribonuclease T2-like"/>
    <property type="match status" value="1"/>
</dbReference>
<dbReference type="Proteomes" id="UP001479436">
    <property type="component" value="Unassembled WGS sequence"/>
</dbReference>
<name>A0ABR2WYR6_9FUNG</name>
<dbReference type="InterPro" id="IPR033697">
    <property type="entry name" value="Ribonuclease_T2_eukaryotic"/>
</dbReference>
<comment type="caution">
    <text evidence="5">The sequence shown here is derived from an EMBL/GenBank/DDBJ whole genome shotgun (WGS) entry which is preliminary data.</text>
</comment>
<dbReference type="InterPro" id="IPR036430">
    <property type="entry name" value="RNase_T2-like_sf"/>
</dbReference>
<dbReference type="Pfam" id="PF00445">
    <property type="entry name" value="Ribonuclease_T2"/>
    <property type="match status" value="1"/>
</dbReference>
<comment type="similarity">
    <text evidence="1 4">Belongs to the RNase T2 family.</text>
</comment>
<keyword evidence="3" id="KW-1015">Disulfide bond</keyword>
<dbReference type="InterPro" id="IPR033130">
    <property type="entry name" value="RNase_T2_His_AS_2"/>
</dbReference>
<keyword evidence="6" id="KW-1185">Reference proteome</keyword>
<dbReference type="SUPFAM" id="SSF55895">
    <property type="entry name" value="Ribonuclease Rh-like"/>
    <property type="match status" value="1"/>
</dbReference>
<dbReference type="InterPro" id="IPR001568">
    <property type="entry name" value="RNase_T2-like"/>
</dbReference>
<accession>A0ABR2WYR6</accession>
<dbReference type="EC" id="4.6.1.19" evidence="2"/>
<evidence type="ECO:0000313" key="6">
    <source>
        <dbReference type="Proteomes" id="UP001479436"/>
    </source>
</evidence>
<dbReference type="PROSITE" id="PS00531">
    <property type="entry name" value="RNASE_T2_2"/>
    <property type="match status" value="1"/>
</dbReference>
<dbReference type="EMBL" id="JASJQH010000134">
    <property type="protein sequence ID" value="KAK9766677.1"/>
    <property type="molecule type" value="Genomic_DNA"/>
</dbReference>
<evidence type="ECO:0000256" key="2">
    <source>
        <dbReference type="ARBA" id="ARBA00012571"/>
    </source>
</evidence>
<evidence type="ECO:0000313" key="5">
    <source>
        <dbReference type="EMBL" id="KAK9766677.1"/>
    </source>
</evidence>
<reference evidence="5 6" key="1">
    <citation type="submission" date="2023-04" db="EMBL/GenBank/DDBJ databases">
        <title>Genome of Basidiobolus ranarum AG-B5.</title>
        <authorList>
            <person name="Stajich J.E."/>
            <person name="Carter-House D."/>
            <person name="Gryganskyi A."/>
        </authorList>
    </citation>
    <scope>NUCLEOTIDE SEQUENCE [LARGE SCALE GENOMIC DNA]</scope>
    <source>
        <strain evidence="5 6">AG-B5</strain>
    </source>
</reference>
<evidence type="ECO:0000256" key="4">
    <source>
        <dbReference type="RuleBase" id="RU004328"/>
    </source>
</evidence>
<dbReference type="PANTHER" id="PTHR11240:SF22">
    <property type="entry name" value="RIBONUCLEASE T2"/>
    <property type="match status" value="1"/>
</dbReference>
<evidence type="ECO:0000256" key="3">
    <source>
        <dbReference type="ARBA" id="ARBA00023157"/>
    </source>
</evidence>